<dbReference type="GO" id="GO:0003735">
    <property type="term" value="F:structural constituent of ribosome"/>
    <property type="evidence" value="ECO:0007669"/>
    <property type="project" value="InterPro"/>
</dbReference>
<dbReference type="Gene3D" id="1.10.10.250">
    <property type="entry name" value="Ribosomal protein L11, C-terminal domain"/>
    <property type="match status" value="1"/>
</dbReference>
<proteinExistence type="inferred from homology"/>
<comment type="function">
    <text evidence="6">Component of the large ribosomal subunit. The ribosome is a large ribonucleoprotein complex responsible for the synthesis of proteins in the cell. Binds directly to 26S ribosomal RNA.</text>
</comment>
<evidence type="ECO:0000256" key="2">
    <source>
        <dbReference type="ARBA" id="ARBA00022980"/>
    </source>
</evidence>
<dbReference type="EMBL" id="AEYP01040012">
    <property type="status" value="NOT_ANNOTATED_CDS"/>
    <property type="molecule type" value="Genomic_DNA"/>
</dbReference>
<evidence type="ECO:0000256" key="5">
    <source>
        <dbReference type="ARBA" id="ARBA00035320"/>
    </source>
</evidence>
<dbReference type="Gene3D" id="3.30.1550.10">
    <property type="entry name" value="Ribosomal protein L11/L12, N-terminal domain"/>
    <property type="match status" value="1"/>
</dbReference>
<dbReference type="InterPro" id="IPR000911">
    <property type="entry name" value="Ribosomal_uL11"/>
</dbReference>
<evidence type="ECO:0000259" key="8">
    <source>
        <dbReference type="Pfam" id="PF00298"/>
    </source>
</evidence>
<dbReference type="STRING" id="9669.ENSMPUP00000011694"/>
<dbReference type="HOGENOM" id="CLU_074237_5_0_1"/>
<dbReference type="GO" id="GO:0006412">
    <property type="term" value="P:translation"/>
    <property type="evidence" value="ECO:0007669"/>
    <property type="project" value="InterPro"/>
</dbReference>
<dbReference type="PANTHER" id="PTHR11661">
    <property type="entry name" value="60S RIBOSOMAL PROTEIN L12"/>
    <property type="match status" value="1"/>
</dbReference>
<comment type="similarity">
    <text evidence="1">Belongs to the universal ribosomal protein uL11 family.</text>
</comment>
<dbReference type="InterPro" id="IPR020785">
    <property type="entry name" value="Ribosomal_uL11_CS"/>
</dbReference>
<dbReference type="eggNOG" id="KOG0886">
    <property type="taxonomic scope" value="Eukaryota"/>
</dbReference>
<sequence length="168" mass="18350">GLKQENVQLSWAIRIRVHPTPAASTMPPKFNLDEISFYLTCTGGEVSATNSLVMISPRQPTGDWKDLGMMVKLTTQNQQAQIEGGPSASTLMSESPKDRKMQKHVEHSGSITFDETVNIACQMWHRYLAKELSGTINEILGTAQSVGNNVDGCHPHDIIDDINSGAAE</sequence>
<dbReference type="PROSITE" id="PS00359">
    <property type="entry name" value="RIBOSOMAL_L11"/>
    <property type="match status" value="1"/>
</dbReference>
<dbReference type="SMART" id="SM00649">
    <property type="entry name" value="RL11"/>
    <property type="match status" value="1"/>
</dbReference>
<dbReference type="GO" id="GO:0070180">
    <property type="term" value="F:large ribosomal subunit rRNA binding"/>
    <property type="evidence" value="ECO:0007669"/>
    <property type="project" value="TreeGrafter"/>
</dbReference>
<evidence type="ECO:0000256" key="3">
    <source>
        <dbReference type="ARBA" id="ARBA00023274"/>
    </source>
</evidence>
<dbReference type="SUPFAM" id="SSF46906">
    <property type="entry name" value="Ribosomal protein L11, C-terminal domain"/>
    <property type="match status" value="1"/>
</dbReference>
<protein>
    <recommendedName>
        <fullName evidence="4">Large ribosomal subunit protein uL11</fullName>
    </recommendedName>
    <alternativeName>
        <fullName evidence="5">60S ribosomal protein L12</fullName>
    </alternativeName>
</protein>
<dbReference type="AlphaFoldDB" id="M3YK37"/>
<dbReference type="Ensembl" id="ENSMPUT00000011886.1">
    <property type="protein sequence ID" value="ENSMPUP00000011694.1"/>
    <property type="gene ID" value="ENSMPUG00000011788.1"/>
</dbReference>
<dbReference type="SUPFAM" id="SSF54747">
    <property type="entry name" value="Ribosomal L11/L12e N-terminal domain"/>
    <property type="match status" value="1"/>
</dbReference>
<keyword evidence="3" id="KW-0687">Ribonucleoprotein</keyword>
<evidence type="ECO:0000313" key="9">
    <source>
        <dbReference type="Ensembl" id="ENSMPUP00000011694.1"/>
    </source>
</evidence>
<name>M3YK37_MUSPF</name>
<dbReference type="InterPro" id="IPR020783">
    <property type="entry name" value="Ribosomal_uL11_C"/>
</dbReference>
<organism evidence="9">
    <name type="scientific">Mustela putorius furo</name>
    <name type="common">European domestic ferret</name>
    <name type="synonym">Mustela furo</name>
    <dbReference type="NCBI Taxonomy" id="9669"/>
    <lineage>
        <taxon>Eukaryota</taxon>
        <taxon>Metazoa</taxon>
        <taxon>Chordata</taxon>
        <taxon>Craniata</taxon>
        <taxon>Vertebrata</taxon>
        <taxon>Euteleostomi</taxon>
        <taxon>Mammalia</taxon>
        <taxon>Eutheria</taxon>
        <taxon>Laurasiatheria</taxon>
        <taxon>Carnivora</taxon>
        <taxon>Caniformia</taxon>
        <taxon>Musteloidea</taxon>
        <taxon>Mustelidae</taxon>
        <taxon>Mustelinae</taxon>
        <taxon>Mustela</taxon>
    </lineage>
</organism>
<dbReference type="InterPro" id="IPR036769">
    <property type="entry name" value="Ribosomal_uL11_C_sf"/>
</dbReference>
<comment type="subunit">
    <text evidence="7">Component of the large ribosomal subunit. Mature ribosomes consist of a small (40S) and a large (60S) subunit. The 40S subunit contains about 33 different proteins and 1 molecule of RNA (18S). The 60S subunit contains about 49 different proteins and 3 molecules of RNA (28S, 5.8S and 5S).</text>
</comment>
<dbReference type="InParanoid" id="M3YK37"/>
<keyword evidence="2" id="KW-0689">Ribosomal protein</keyword>
<feature type="domain" description="Large ribosomal subunit protein uL11 C-terminal" evidence="8">
    <location>
        <begin position="94"/>
        <end position="149"/>
    </location>
</feature>
<dbReference type="GeneTree" id="ENSGT00390000006922"/>
<dbReference type="PANTHER" id="PTHR11661:SF2">
    <property type="entry name" value="LARGE RIBOSOMAL SUBUNIT PROTEIN UL11"/>
    <property type="match status" value="1"/>
</dbReference>
<evidence type="ECO:0000256" key="7">
    <source>
        <dbReference type="ARBA" id="ARBA00046571"/>
    </source>
</evidence>
<evidence type="ECO:0000256" key="1">
    <source>
        <dbReference type="ARBA" id="ARBA00010537"/>
    </source>
</evidence>
<accession>M3YK37</accession>
<dbReference type="GO" id="GO:0022625">
    <property type="term" value="C:cytosolic large ribosomal subunit"/>
    <property type="evidence" value="ECO:0007669"/>
    <property type="project" value="TreeGrafter"/>
</dbReference>
<dbReference type="Pfam" id="PF00298">
    <property type="entry name" value="Ribosomal_L11"/>
    <property type="match status" value="1"/>
</dbReference>
<dbReference type="InterPro" id="IPR036796">
    <property type="entry name" value="Ribosomal_uL11_N_sf"/>
</dbReference>
<evidence type="ECO:0000256" key="6">
    <source>
        <dbReference type="ARBA" id="ARBA00045484"/>
    </source>
</evidence>
<reference evidence="9" key="1">
    <citation type="submission" date="2024-06" db="UniProtKB">
        <authorList>
            <consortium name="Ensembl"/>
        </authorList>
    </citation>
    <scope>IDENTIFICATION</scope>
</reference>
<evidence type="ECO:0000256" key="4">
    <source>
        <dbReference type="ARBA" id="ARBA00035203"/>
    </source>
</evidence>